<dbReference type="OrthoDB" id="2279974at2759"/>
<accession>A0A1X2GZC2</accession>
<dbReference type="EMBL" id="MCGN01000015">
    <property type="protein sequence ID" value="ORY89519.1"/>
    <property type="molecule type" value="Genomic_DNA"/>
</dbReference>
<feature type="non-terminal residue" evidence="1">
    <location>
        <position position="1"/>
    </location>
</feature>
<comment type="caution">
    <text evidence="1">The sequence shown here is derived from an EMBL/GenBank/DDBJ whole genome shotgun (WGS) entry which is preliminary data.</text>
</comment>
<sequence length="129" mass="14665">YDNKDKEKLIHLMATKTITAAAAAVPLGIHQRTAQRWAAQYEKDPDTIFERKKRGPKPVLGIDHKKHIMDVMDNDCTIVVSEVTDSLTSKFQDLKISKSTVHNFMKTECNLSIKMPKERTLQLSKGDIQ</sequence>
<organism evidence="1 2">
    <name type="scientific">Syncephalastrum racemosum</name>
    <name type="common">Filamentous fungus</name>
    <dbReference type="NCBI Taxonomy" id="13706"/>
    <lineage>
        <taxon>Eukaryota</taxon>
        <taxon>Fungi</taxon>
        <taxon>Fungi incertae sedis</taxon>
        <taxon>Mucoromycota</taxon>
        <taxon>Mucoromycotina</taxon>
        <taxon>Mucoromycetes</taxon>
        <taxon>Mucorales</taxon>
        <taxon>Syncephalastraceae</taxon>
        <taxon>Syncephalastrum</taxon>
    </lineage>
</organism>
<dbReference type="AlphaFoldDB" id="A0A1X2GZC2"/>
<evidence type="ECO:0000313" key="2">
    <source>
        <dbReference type="Proteomes" id="UP000242180"/>
    </source>
</evidence>
<protein>
    <recommendedName>
        <fullName evidence="3">Homeodomain-like protein</fullName>
    </recommendedName>
</protein>
<dbReference type="InterPro" id="IPR009057">
    <property type="entry name" value="Homeodomain-like_sf"/>
</dbReference>
<keyword evidence="2" id="KW-1185">Reference proteome</keyword>
<name>A0A1X2GZC2_SYNRA</name>
<dbReference type="InParanoid" id="A0A1X2GZC2"/>
<evidence type="ECO:0000313" key="1">
    <source>
        <dbReference type="EMBL" id="ORY89519.1"/>
    </source>
</evidence>
<evidence type="ECO:0008006" key="3">
    <source>
        <dbReference type="Google" id="ProtNLM"/>
    </source>
</evidence>
<gene>
    <name evidence="1" type="ORF">BCR43DRAFT_448380</name>
</gene>
<proteinExistence type="predicted"/>
<reference evidence="1 2" key="1">
    <citation type="submission" date="2016-07" db="EMBL/GenBank/DDBJ databases">
        <title>Pervasive Adenine N6-methylation of Active Genes in Fungi.</title>
        <authorList>
            <consortium name="DOE Joint Genome Institute"/>
            <person name="Mondo S.J."/>
            <person name="Dannebaum R.O."/>
            <person name="Kuo R.C."/>
            <person name="Labutti K."/>
            <person name="Haridas S."/>
            <person name="Kuo A."/>
            <person name="Salamov A."/>
            <person name="Ahrendt S.R."/>
            <person name="Lipzen A."/>
            <person name="Sullivan W."/>
            <person name="Andreopoulos W.B."/>
            <person name="Clum A."/>
            <person name="Lindquist E."/>
            <person name="Daum C."/>
            <person name="Ramamoorthy G.K."/>
            <person name="Gryganskyi A."/>
            <person name="Culley D."/>
            <person name="Magnuson J.K."/>
            <person name="James T.Y."/>
            <person name="O'Malley M.A."/>
            <person name="Stajich J.E."/>
            <person name="Spatafora J.W."/>
            <person name="Visel A."/>
            <person name="Grigoriev I.V."/>
        </authorList>
    </citation>
    <scope>NUCLEOTIDE SEQUENCE [LARGE SCALE GENOMIC DNA]</scope>
    <source>
        <strain evidence="1 2">NRRL 2496</strain>
    </source>
</reference>
<dbReference type="SUPFAM" id="SSF46689">
    <property type="entry name" value="Homeodomain-like"/>
    <property type="match status" value="1"/>
</dbReference>
<dbReference type="OMA" id="NDCTIVV"/>
<dbReference type="Proteomes" id="UP000242180">
    <property type="component" value="Unassembled WGS sequence"/>
</dbReference>